<reference evidence="3 4" key="1">
    <citation type="journal article" date="2018" name="Mol. Biol. Evol.">
        <title>Broad Genomic Sampling Reveals a Smut Pathogenic Ancestry of the Fungal Clade Ustilaginomycotina.</title>
        <authorList>
            <person name="Kijpornyongpan T."/>
            <person name="Mondo S.J."/>
            <person name="Barry K."/>
            <person name="Sandor L."/>
            <person name="Lee J."/>
            <person name="Lipzen A."/>
            <person name="Pangilinan J."/>
            <person name="LaButti K."/>
            <person name="Hainaut M."/>
            <person name="Henrissat B."/>
            <person name="Grigoriev I.V."/>
            <person name="Spatafora J.W."/>
            <person name="Aime M.C."/>
        </authorList>
    </citation>
    <scope>NUCLEOTIDE SEQUENCE [LARGE SCALE GENOMIC DNA]</scope>
    <source>
        <strain evidence="3 4">MCA 4186</strain>
    </source>
</reference>
<dbReference type="Proteomes" id="UP000245946">
    <property type="component" value="Unassembled WGS sequence"/>
</dbReference>
<evidence type="ECO:0000313" key="4">
    <source>
        <dbReference type="Proteomes" id="UP000245946"/>
    </source>
</evidence>
<organism evidence="3 4">
    <name type="scientific">Tilletiopsis washingtonensis</name>
    <dbReference type="NCBI Taxonomy" id="58919"/>
    <lineage>
        <taxon>Eukaryota</taxon>
        <taxon>Fungi</taxon>
        <taxon>Dikarya</taxon>
        <taxon>Basidiomycota</taxon>
        <taxon>Ustilaginomycotina</taxon>
        <taxon>Exobasidiomycetes</taxon>
        <taxon>Entylomatales</taxon>
        <taxon>Entylomatales incertae sedis</taxon>
        <taxon>Tilletiopsis</taxon>
    </lineage>
</organism>
<feature type="signal peptide" evidence="2">
    <location>
        <begin position="1"/>
        <end position="16"/>
    </location>
</feature>
<dbReference type="RefSeq" id="XP_025597151.1">
    <property type="nucleotide sequence ID" value="XM_025745789.1"/>
</dbReference>
<keyword evidence="4" id="KW-1185">Reference proteome</keyword>
<evidence type="ECO:0000256" key="1">
    <source>
        <dbReference type="SAM" id="MobiDB-lite"/>
    </source>
</evidence>
<protein>
    <recommendedName>
        <fullName evidence="5">Secreted protein</fullName>
    </recommendedName>
</protein>
<keyword evidence="2" id="KW-0732">Signal</keyword>
<proteinExistence type="predicted"/>
<feature type="chain" id="PRO_5016456325" description="Secreted protein" evidence="2">
    <location>
        <begin position="17"/>
        <end position="231"/>
    </location>
</feature>
<dbReference type="EMBL" id="KZ819297">
    <property type="protein sequence ID" value="PWN96872.1"/>
    <property type="molecule type" value="Genomic_DNA"/>
</dbReference>
<feature type="region of interest" description="Disordered" evidence="1">
    <location>
        <begin position="64"/>
        <end position="83"/>
    </location>
</feature>
<evidence type="ECO:0008006" key="5">
    <source>
        <dbReference type="Google" id="ProtNLM"/>
    </source>
</evidence>
<gene>
    <name evidence="3" type="ORF">FA09DRAFT_70704</name>
</gene>
<dbReference type="AlphaFoldDB" id="A0A316Z7E7"/>
<feature type="compositionally biased region" description="Basic and acidic residues" evidence="1">
    <location>
        <begin position="112"/>
        <end position="133"/>
    </location>
</feature>
<name>A0A316Z7E7_9BASI</name>
<evidence type="ECO:0000313" key="3">
    <source>
        <dbReference type="EMBL" id="PWN96872.1"/>
    </source>
</evidence>
<feature type="region of interest" description="Disordered" evidence="1">
    <location>
        <begin position="93"/>
        <end position="140"/>
    </location>
</feature>
<sequence length="231" mass="25099">MRSAAVVLVLWARSLARCLGLLSFRETSGRARLSVLLPASRTTREDHERPQPCDSRLSCARHGTAAHSVRSHVQRTAGQRRPAGASLRALIQSAHARASSQDPSRRASKAPQPERRAAGTRAADARGLRERAPDLSSTAPGVWTHRHAACAWRACRDVSGLRGREESLGGNQKAFAEDGDARDGLLKRAVRPLRNSIHRAGAQTSCTPRPERHDKRRLPCSLKGPGKCLAT</sequence>
<evidence type="ECO:0000256" key="2">
    <source>
        <dbReference type="SAM" id="SignalP"/>
    </source>
</evidence>
<dbReference type="GeneID" id="37273333"/>
<accession>A0A316Z7E7</accession>